<dbReference type="GO" id="GO:0043190">
    <property type="term" value="C:ATP-binding cassette (ABC) transporter complex"/>
    <property type="evidence" value="ECO:0007669"/>
    <property type="project" value="InterPro"/>
</dbReference>
<dbReference type="InterPro" id="IPR024370">
    <property type="entry name" value="PBP_domain"/>
</dbReference>
<protein>
    <recommendedName>
        <fullName evidence="4">Phosphate-binding protein</fullName>
    </recommendedName>
</protein>
<dbReference type="PIRSF" id="PIRSF002756">
    <property type="entry name" value="PstS"/>
    <property type="match status" value="1"/>
</dbReference>
<sequence>MVLSASVLRRAVTASAITAAIAFSPVLTAIAQAVTLNGAGATFPALLYERYISEFKKKNPDVTVNYQAIGSGGGIRQLIAGVVDFGGSDAAMTDDDMNKVSRGVILVPTAGGAVTPVYNLSGVSNLKLSRQVLPEIFAGRITKWNDPKIVQENPGVNLPDAPIKSVVRADGSGTTFIFTNHLSSISPYFKGRVGVGTSPRWTTNPLKGRGNPGVAALVQKTPGSIGYVEYSYAKQNNLATAAVQNKKNEYLTPSIENTNKALSSINFPANFRVFEGDPSDGYPITGLTWMMVYKKYDDPQKAEAVKKWVQYVLTEGQELNASLDFTRIPAETASRALQQVQSEVK</sequence>
<keyword evidence="2 4" id="KW-0813">Transport</keyword>
<dbReference type="AlphaFoldDB" id="A0A8J8CIH0"/>
<evidence type="ECO:0000256" key="1">
    <source>
        <dbReference type="ARBA" id="ARBA00008725"/>
    </source>
</evidence>
<comment type="caution">
    <text evidence="7">The sequence shown here is derived from an EMBL/GenBank/DDBJ whole genome shotgun (WGS) entry which is preliminary data.</text>
</comment>
<proteinExistence type="inferred from homology"/>
<dbReference type="Pfam" id="PF12849">
    <property type="entry name" value="PBP_like_2"/>
    <property type="match status" value="1"/>
</dbReference>
<accession>A0A8J8CIH0</accession>
<dbReference type="InterPro" id="IPR005673">
    <property type="entry name" value="ABC_phos-bd_PstS"/>
</dbReference>
<organism evidence="7 8">
    <name type="scientific">Myxacorys almedinensis A</name>
    <dbReference type="NCBI Taxonomy" id="2690445"/>
    <lineage>
        <taxon>Bacteria</taxon>
        <taxon>Bacillati</taxon>
        <taxon>Cyanobacteriota</taxon>
        <taxon>Cyanophyceae</taxon>
        <taxon>Leptolyngbyales</taxon>
        <taxon>Leptolyngbyaceae</taxon>
        <taxon>Myxacorys</taxon>
        <taxon>Myxacorys almedinensis</taxon>
    </lineage>
</organism>
<evidence type="ECO:0000313" key="7">
    <source>
        <dbReference type="EMBL" id="NDJ16506.1"/>
    </source>
</evidence>
<evidence type="ECO:0000256" key="3">
    <source>
        <dbReference type="ARBA" id="ARBA00022592"/>
    </source>
</evidence>
<dbReference type="PANTHER" id="PTHR42996:SF1">
    <property type="entry name" value="PHOSPHATE-BINDING PROTEIN PSTS"/>
    <property type="match status" value="1"/>
</dbReference>
<keyword evidence="8" id="KW-1185">Reference proteome</keyword>
<gene>
    <name evidence="7" type="primary">pstS</name>
    <name evidence="7" type="ORF">GS601_04235</name>
</gene>
<dbReference type="EMBL" id="WVIE01000004">
    <property type="protein sequence ID" value="NDJ16506.1"/>
    <property type="molecule type" value="Genomic_DNA"/>
</dbReference>
<dbReference type="CDD" id="cd13565">
    <property type="entry name" value="PBP2_PstS"/>
    <property type="match status" value="1"/>
</dbReference>
<dbReference type="Proteomes" id="UP000646053">
    <property type="component" value="Unassembled WGS sequence"/>
</dbReference>
<evidence type="ECO:0000256" key="4">
    <source>
        <dbReference type="PIRNR" id="PIRNR002756"/>
    </source>
</evidence>
<feature type="signal peptide" evidence="5">
    <location>
        <begin position="1"/>
        <end position="31"/>
    </location>
</feature>
<evidence type="ECO:0000259" key="6">
    <source>
        <dbReference type="Pfam" id="PF12849"/>
    </source>
</evidence>
<reference evidence="7" key="1">
    <citation type="submission" date="2019-12" db="EMBL/GenBank/DDBJ databases">
        <title>High-Quality draft genome sequences of three cyanobacteria isolated from the limestone walls of the Old Cathedral of Coimbra.</title>
        <authorList>
            <person name="Tiago I."/>
            <person name="Soares F."/>
            <person name="Portugal A."/>
        </authorList>
    </citation>
    <scope>NUCLEOTIDE SEQUENCE</scope>
    <source>
        <strain evidence="7">A</strain>
    </source>
</reference>
<dbReference type="GO" id="GO:0035435">
    <property type="term" value="P:phosphate ion transmembrane transport"/>
    <property type="evidence" value="ECO:0007669"/>
    <property type="project" value="InterPro"/>
</dbReference>
<name>A0A8J8CIH0_9CYAN</name>
<keyword evidence="3 4" id="KW-0592">Phosphate transport</keyword>
<evidence type="ECO:0000256" key="5">
    <source>
        <dbReference type="SAM" id="SignalP"/>
    </source>
</evidence>
<comment type="similarity">
    <text evidence="1 4">Belongs to the PstS family.</text>
</comment>
<dbReference type="RefSeq" id="WP_162422032.1">
    <property type="nucleotide sequence ID" value="NZ_WVIE01000004.1"/>
</dbReference>
<evidence type="ECO:0000256" key="2">
    <source>
        <dbReference type="ARBA" id="ARBA00022448"/>
    </source>
</evidence>
<keyword evidence="5" id="KW-0732">Signal</keyword>
<dbReference type="NCBIfam" id="TIGR00975">
    <property type="entry name" value="3a0107s03"/>
    <property type="match status" value="1"/>
</dbReference>
<feature type="domain" description="PBP" evidence="6">
    <location>
        <begin position="33"/>
        <end position="314"/>
    </location>
</feature>
<dbReference type="PANTHER" id="PTHR42996">
    <property type="entry name" value="PHOSPHATE-BINDING PROTEIN PSTS"/>
    <property type="match status" value="1"/>
</dbReference>
<dbReference type="SUPFAM" id="SSF53850">
    <property type="entry name" value="Periplasmic binding protein-like II"/>
    <property type="match status" value="1"/>
</dbReference>
<dbReference type="GO" id="GO:0042301">
    <property type="term" value="F:phosphate ion binding"/>
    <property type="evidence" value="ECO:0007669"/>
    <property type="project" value="InterPro"/>
</dbReference>
<dbReference type="InterPro" id="IPR050962">
    <property type="entry name" value="Phosphate-bind_PstS"/>
</dbReference>
<evidence type="ECO:0000313" key="8">
    <source>
        <dbReference type="Proteomes" id="UP000646053"/>
    </source>
</evidence>
<dbReference type="Gene3D" id="3.40.190.10">
    <property type="entry name" value="Periplasmic binding protein-like II"/>
    <property type="match status" value="2"/>
</dbReference>
<feature type="chain" id="PRO_5035163315" description="Phosphate-binding protein" evidence="5">
    <location>
        <begin position="32"/>
        <end position="345"/>
    </location>
</feature>